<proteinExistence type="predicted"/>
<reference evidence="1" key="2">
    <citation type="journal article" date="2015" name="Data Brief">
        <title>Shoot transcriptome of the giant reed, Arundo donax.</title>
        <authorList>
            <person name="Barrero R.A."/>
            <person name="Guerrero F.D."/>
            <person name="Moolhuijzen P."/>
            <person name="Goolsby J.A."/>
            <person name="Tidwell J."/>
            <person name="Bellgard S.E."/>
            <person name="Bellgard M.I."/>
        </authorList>
    </citation>
    <scope>NUCLEOTIDE SEQUENCE</scope>
    <source>
        <tissue evidence="1">Shoot tissue taken approximately 20 cm above the soil surface</tissue>
    </source>
</reference>
<evidence type="ECO:0000313" key="1">
    <source>
        <dbReference type="EMBL" id="JAE09823.1"/>
    </source>
</evidence>
<accession>A0A0A9FNE7</accession>
<organism evidence="1">
    <name type="scientific">Arundo donax</name>
    <name type="common">Giant reed</name>
    <name type="synonym">Donax arundinaceus</name>
    <dbReference type="NCBI Taxonomy" id="35708"/>
    <lineage>
        <taxon>Eukaryota</taxon>
        <taxon>Viridiplantae</taxon>
        <taxon>Streptophyta</taxon>
        <taxon>Embryophyta</taxon>
        <taxon>Tracheophyta</taxon>
        <taxon>Spermatophyta</taxon>
        <taxon>Magnoliopsida</taxon>
        <taxon>Liliopsida</taxon>
        <taxon>Poales</taxon>
        <taxon>Poaceae</taxon>
        <taxon>PACMAD clade</taxon>
        <taxon>Arundinoideae</taxon>
        <taxon>Arundineae</taxon>
        <taxon>Arundo</taxon>
    </lineage>
</organism>
<dbReference type="EMBL" id="GBRH01188073">
    <property type="protein sequence ID" value="JAE09823.1"/>
    <property type="molecule type" value="Transcribed_RNA"/>
</dbReference>
<dbReference type="AlphaFoldDB" id="A0A0A9FNE7"/>
<reference evidence="1" key="1">
    <citation type="submission" date="2014-09" db="EMBL/GenBank/DDBJ databases">
        <authorList>
            <person name="Magalhaes I.L.F."/>
            <person name="Oliveira U."/>
            <person name="Santos F.R."/>
            <person name="Vidigal T.H.D.A."/>
            <person name="Brescovit A.D."/>
            <person name="Santos A.J."/>
        </authorList>
    </citation>
    <scope>NUCLEOTIDE SEQUENCE</scope>
    <source>
        <tissue evidence="1">Shoot tissue taken approximately 20 cm above the soil surface</tissue>
    </source>
</reference>
<name>A0A0A9FNE7_ARUDO</name>
<protein>
    <submittedName>
        <fullName evidence="1">Uncharacterized protein</fullName>
    </submittedName>
</protein>
<sequence length="30" mass="3493">MMAFQRDYVPCRSILVQTIIGYSRESAMLL</sequence>